<evidence type="ECO:0000313" key="2">
    <source>
        <dbReference type="EMBL" id="MCF3946118.1"/>
    </source>
</evidence>
<sequence length="104" mass="11461">MNRKRNRAPKFVLAAALAAIGLAATSSAAFADPPWAHDGWHGRGGWHHRWHRDDDNGWGWRGGYYAPPPVYYAPPPPPVYYAPPPAYYGPPSLAFGINIPLDGR</sequence>
<gene>
    <name evidence="2" type="ORF">L2A60_05400</name>
</gene>
<proteinExistence type="predicted"/>
<feature type="chain" id="PRO_5045877115" evidence="1">
    <location>
        <begin position="32"/>
        <end position="104"/>
    </location>
</feature>
<evidence type="ECO:0000256" key="1">
    <source>
        <dbReference type="SAM" id="SignalP"/>
    </source>
</evidence>
<protein>
    <submittedName>
        <fullName evidence="2">Uncharacterized protein</fullName>
    </submittedName>
</protein>
<keyword evidence="1" id="KW-0732">Signal</keyword>
<dbReference type="EMBL" id="JAKGBZ010000007">
    <property type="protein sequence ID" value="MCF3946118.1"/>
    <property type="molecule type" value="Genomic_DNA"/>
</dbReference>
<dbReference type="RefSeq" id="WP_235703352.1">
    <property type="nucleotide sequence ID" value="NZ_JAKGBZ010000007.1"/>
</dbReference>
<reference evidence="2 3" key="1">
    <citation type="submission" date="2022-01" db="EMBL/GenBank/DDBJ databases">
        <authorList>
            <person name="Won M."/>
            <person name="Kim S.-J."/>
            <person name="Kwon S.-W."/>
        </authorList>
    </citation>
    <scope>NUCLEOTIDE SEQUENCE [LARGE SCALE GENOMIC DNA]</scope>
    <source>
        <strain evidence="2 3">KCTC 23505</strain>
    </source>
</reference>
<comment type="caution">
    <text evidence="2">The sequence shown here is derived from an EMBL/GenBank/DDBJ whole genome shotgun (WGS) entry which is preliminary data.</text>
</comment>
<accession>A0ABS9DTR0</accession>
<keyword evidence="3" id="KW-1185">Reference proteome</keyword>
<name>A0ABS9DTR0_9PROT</name>
<evidence type="ECO:0000313" key="3">
    <source>
        <dbReference type="Proteomes" id="UP001521209"/>
    </source>
</evidence>
<dbReference type="Proteomes" id="UP001521209">
    <property type="component" value="Unassembled WGS sequence"/>
</dbReference>
<organism evidence="2 3">
    <name type="scientific">Acidiphilium iwatense</name>
    <dbReference type="NCBI Taxonomy" id="768198"/>
    <lineage>
        <taxon>Bacteria</taxon>
        <taxon>Pseudomonadati</taxon>
        <taxon>Pseudomonadota</taxon>
        <taxon>Alphaproteobacteria</taxon>
        <taxon>Acetobacterales</taxon>
        <taxon>Acidocellaceae</taxon>
        <taxon>Acidiphilium</taxon>
    </lineage>
</organism>
<feature type="signal peptide" evidence="1">
    <location>
        <begin position="1"/>
        <end position="31"/>
    </location>
</feature>